<dbReference type="Pfam" id="PF03741">
    <property type="entry name" value="TerC"/>
    <property type="match status" value="1"/>
</dbReference>
<dbReference type="GO" id="GO:0016020">
    <property type="term" value="C:membrane"/>
    <property type="evidence" value="ECO:0007669"/>
    <property type="project" value="UniProtKB-SubCell"/>
</dbReference>
<evidence type="ECO:0000256" key="4">
    <source>
        <dbReference type="ARBA" id="ARBA00022989"/>
    </source>
</evidence>
<evidence type="ECO:0000256" key="1">
    <source>
        <dbReference type="ARBA" id="ARBA00004141"/>
    </source>
</evidence>
<dbReference type="RefSeq" id="WP_180543394.1">
    <property type="nucleotide sequence ID" value="NZ_JACCJZ010000005.1"/>
</dbReference>
<evidence type="ECO:0000256" key="6">
    <source>
        <dbReference type="SAM" id="Phobius"/>
    </source>
</evidence>
<feature type="transmembrane region" description="Helical" evidence="6">
    <location>
        <begin position="217"/>
        <end position="235"/>
    </location>
</feature>
<dbReference type="PANTHER" id="PTHR30238">
    <property type="entry name" value="MEMBRANE BOUND PREDICTED REDOX MODULATOR"/>
    <property type="match status" value="1"/>
</dbReference>
<evidence type="ECO:0000256" key="2">
    <source>
        <dbReference type="ARBA" id="ARBA00007511"/>
    </source>
</evidence>
<evidence type="ECO:0000313" key="8">
    <source>
        <dbReference type="Proteomes" id="UP000589896"/>
    </source>
</evidence>
<dbReference type="EMBL" id="JACCJZ010000005">
    <property type="protein sequence ID" value="NYZ61628.1"/>
    <property type="molecule type" value="Genomic_DNA"/>
</dbReference>
<feature type="transmembrane region" description="Helical" evidence="6">
    <location>
        <begin position="49"/>
        <end position="72"/>
    </location>
</feature>
<feature type="transmembrane region" description="Helical" evidence="6">
    <location>
        <begin position="157"/>
        <end position="179"/>
    </location>
</feature>
<keyword evidence="5 6" id="KW-0472">Membrane</keyword>
<feature type="transmembrane region" description="Helical" evidence="6">
    <location>
        <begin position="125"/>
        <end position="151"/>
    </location>
</feature>
<proteinExistence type="inferred from homology"/>
<evidence type="ECO:0000256" key="5">
    <source>
        <dbReference type="ARBA" id="ARBA00023136"/>
    </source>
</evidence>
<dbReference type="AlphaFoldDB" id="A0A7Z0TYX3"/>
<reference evidence="7 8" key="1">
    <citation type="submission" date="2020-07" db="EMBL/GenBank/DDBJ databases">
        <title>isolation of Luteimonas sp. SJ-16.</title>
        <authorList>
            <person name="Huang X.-X."/>
            <person name="Xu L."/>
            <person name="Sun J.-Q."/>
        </authorList>
    </citation>
    <scope>NUCLEOTIDE SEQUENCE [LARGE SCALE GENOMIC DNA]</scope>
    <source>
        <strain evidence="7 8">SJ-16</strain>
    </source>
</reference>
<feature type="transmembrane region" description="Helical" evidence="6">
    <location>
        <begin position="12"/>
        <end position="37"/>
    </location>
</feature>
<evidence type="ECO:0000256" key="3">
    <source>
        <dbReference type="ARBA" id="ARBA00022692"/>
    </source>
</evidence>
<evidence type="ECO:0000313" key="7">
    <source>
        <dbReference type="EMBL" id="NYZ61628.1"/>
    </source>
</evidence>
<keyword evidence="3 6" id="KW-0812">Transmembrane</keyword>
<comment type="similarity">
    <text evidence="2">Belongs to the TerC family.</text>
</comment>
<dbReference type="PANTHER" id="PTHR30238:SF4">
    <property type="entry name" value="SLL1022 PROTEIN"/>
    <property type="match status" value="1"/>
</dbReference>
<organism evidence="7 8">
    <name type="scientific">Luteimonas deserti</name>
    <dbReference type="NCBI Taxonomy" id="2752306"/>
    <lineage>
        <taxon>Bacteria</taxon>
        <taxon>Pseudomonadati</taxon>
        <taxon>Pseudomonadota</taxon>
        <taxon>Gammaproteobacteria</taxon>
        <taxon>Lysobacterales</taxon>
        <taxon>Lysobacteraceae</taxon>
        <taxon>Luteimonas</taxon>
    </lineage>
</organism>
<sequence length="259" mass="27973">MMELLTDPQVWILLITLSAIEIVLGIDNLVFISIAVSKLPVEKREFARKFGIAVACITRILLLLTLAWLARLTDPLFEVMGRGISVRDLILILGGLFLVVKGAMEIREQIRGEDPEAHGATGKAVASFGTVIAQIAVIDIVFSLDSVIAAVGMAGEYIPVMVAAILIAVTVMLLAAQPLGKFIDANPTVKMLALAFIVLIGVYLMLDGIGIHIPRGYIYGSMGFSAAVELLNLWAKRNAMRVRGEPLPPVDEPTHPLPR</sequence>
<comment type="subcellular location">
    <subcellularLocation>
        <location evidence="1">Membrane</location>
        <topology evidence="1">Multi-pass membrane protein</topology>
    </subcellularLocation>
</comment>
<keyword evidence="4 6" id="KW-1133">Transmembrane helix</keyword>
<feature type="transmembrane region" description="Helical" evidence="6">
    <location>
        <begin position="191"/>
        <end position="211"/>
    </location>
</feature>
<protein>
    <submittedName>
        <fullName evidence="7">TerC family protein</fullName>
    </submittedName>
</protein>
<dbReference type="InterPro" id="IPR005496">
    <property type="entry name" value="Integral_membrane_TerC"/>
</dbReference>
<gene>
    <name evidence="7" type="ORF">H0E82_02445</name>
</gene>
<keyword evidence="8" id="KW-1185">Reference proteome</keyword>
<dbReference type="Proteomes" id="UP000589896">
    <property type="component" value="Unassembled WGS sequence"/>
</dbReference>
<name>A0A7Z0TYX3_9GAMM</name>
<comment type="caution">
    <text evidence="7">The sequence shown here is derived from an EMBL/GenBank/DDBJ whole genome shotgun (WGS) entry which is preliminary data.</text>
</comment>
<accession>A0A7Z0TYX3</accession>
<feature type="transmembrane region" description="Helical" evidence="6">
    <location>
        <begin position="84"/>
        <end position="104"/>
    </location>
</feature>